<dbReference type="Proteomes" id="UP000010146">
    <property type="component" value="Unassembled WGS sequence"/>
</dbReference>
<evidence type="ECO:0000313" key="3">
    <source>
        <dbReference type="Proteomes" id="UP000010146"/>
    </source>
</evidence>
<organism evidence="2 3">
    <name type="scientific">Caldanaerobacter subterraneus subsp. pacificus DSM 12653</name>
    <dbReference type="NCBI Taxonomy" id="391606"/>
    <lineage>
        <taxon>Bacteria</taxon>
        <taxon>Bacillati</taxon>
        <taxon>Bacillota</taxon>
        <taxon>Clostridia</taxon>
        <taxon>Thermoanaerobacterales</taxon>
        <taxon>Thermoanaerobacteraceae</taxon>
        <taxon>Caldanaerobacter</taxon>
    </lineage>
</organism>
<dbReference type="AlphaFoldDB" id="A0A0F5PNR4"/>
<keyword evidence="1" id="KW-0812">Transmembrane</keyword>
<feature type="transmembrane region" description="Helical" evidence="1">
    <location>
        <begin position="25"/>
        <end position="41"/>
    </location>
</feature>
<keyword evidence="1" id="KW-1133">Transmembrane helix</keyword>
<name>A0A0F5PNR4_9THEO</name>
<feature type="transmembrane region" description="Helical" evidence="1">
    <location>
        <begin position="79"/>
        <end position="100"/>
    </location>
</feature>
<dbReference type="EMBL" id="ABXP02000042">
    <property type="protein sequence ID" value="KKC30302.1"/>
    <property type="molecule type" value="Genomic_DNA"/>
</dbReference>
<reference evidence="2 3" key="2">
    <citation type="journal article" date="2015" name="BMC Genomics">
        <title>Analysis of three genomes within the thermophilic bacterial species Caldanaerobacter subterraneus with a focus on carbon monoxide dehydrogenase evolution and hydrolase diversity.</title>
        <authorList>
            <person name="Sant'Anna F.H."/>
            <person name="Lebedinsky A.V."/>
            <person name="Sokolova T.G."/>
            <person name="Robb F.T."/>
            <person name="Gonzalez J.M."/>
        </authorList>
    </citation>
    <scope>NUCLEOTIDE SEQUENCE [LARGE SCALE GENOMIC DNA]</scope>
    <source>
        <strain evidence="2 3">DSM 12653</strain>
    </source>
</reference>
<protein>
    <submittedName>
        <fullName evidence="2">Uncharacterized protein</fullName>
    </submittedName>
</protein>
<keyword evidence="1" id="KW-0472">Membrane</keyword>
<feature type="transmembrane region" description="Helical" evidence="1">
    <location>
        <begin position="48"/>
        <end position="67"/>
    </location>
</feature>
<proteinExistence type="predicted"/>
<accession>A0A0F5PNR4</accession>
<evidence type="ECO:0000313" key="2">
    <source>
        <dbReference type="EMBL" id="KKC30302.1"/>
    </source>
</evidence>
<comment type="caution">
    <text evidence="2">The sequence shown here is derived from an EMBL/GenBank/DDBJ whole genome shotgun (WGS) entry which is preliminary data.</text>
</comment>
<feature type="transmembrane region" description="Helical" evidence="1">
    <location>
        <begin position="107"/>
        <end position="125"/>
    </location>
</feature>
<reference evidence="2 3" key="1">
    <citation type="submission" date="2008-07" db="EMBL/GenBank/DDBJ databases">
        <authorList>
            <person name="Gonzalez J."/>
            <person name="Sokolova T."/>
            <person name="Ferriera S."/>
            <person name="Johnson J."/>
            <person name="Kravitz S."/>
            <person name="Beeson K."/>
            <person name="Sutton G."/>
            <person name="Rogers Y.-H."/>
            <person name="Friedman R."/>
            <person name="Frazier M."/>
            <person name="Venter J.C."/>
        </authorList>
    </citation>
    <scope>NUCLEOTIDE SEQUENCE [LARGE SCALE GENOMIC DNA]</scope>
    <source>
        <strain evidence="2 3">DSM 12653</strain>
    </source>
</reference>
<evidence type="ECO:0000256" key="1">
    <source>
        <dbReference type="SAM" id="Phobius"/>
    </source>
</evidence>
<sequence>MPDFNEKEKIAASVGSPMYLSSSNTSLPIFMLSFLTFTLLHKAPISNIFLKALLDIFFFLINSSFSFPLTSKTSSSQNTFVTVILFSVKVPVLSVQITFVQPRVSTAGSFLIKAFLLSILCTPIAREIVTTAGSPSGIAATARLTPDKNM</sequence>
<reference evidence="3" key="3">
    <citation type="submission" date="2015-02" db="EMBL/GenBank/DDBJ databases">
        <title>Genome analysis of three genomes within the thermophilic hydrogenogenic bacterial species Caldanaerobacter subterraneus.</title>
        <authorList>
            <person name="Sant'Anna F.H."/>
            <person name="Lebedinsky A."/>
            <person name="Sokolova T."/>
            <person name="Robb F.T."/>
            <person name="Gonzalez J.M."/>
        </authorList>
    </citation>
    <scope>NUCLEOTIDE SEQUENCE [LARGE SCALE GENOMIC DNA]</scope>
    <source>
        <strain evidence="3">DSM 12653</strain>
    </source>
</reference>
<gene>
    <name evidence="2" type="ORF">CDSM653_00781</name>
</gene>